<dbReference type="RefSeq" id="WP_250860267.1">
    <property type="nucleotide sequence ID" value="NZ_JAGSOJ010000003.1"/>
</dbReference>
<reference evidence="5" key="2">
    <citation type="submission" date="2021-04" db="EMBL/GenBank/DDBJ databases">
        <authorList>
            <person name="Dong X."/>
        </authorList>
    </citation>
    <scope>NUCLEOTIDE SEQUENCE</scope>
    <source>
        <strain evidence="5">ZWT</strain>
    </source>
</reference>
<feature type="coiled-coil region" evidence="4">
    <location>
        <begin position="282"/>
        <end position="312"/>
    </location>
</feature>
<dbReference type="SUPFAM" id="SSF56281">
    <property type="entry name" value="Metallo-hydrolase/oxidoreductase"/>
    <property type="match status" value="1"/>
</dbReference>
<dbReference type="InterPro" id="IPR036866">
    <property type="entry name" value="RibonucZ/Hydroxyglut_hydro"/>
</dbReference>
<dbReference type="InterPro" id="IPR011990">
    <property type="entry name" value="TPR-like_helical_dom_sf"/>
</dbReference>
<dbReference type="PANTHER" id="PTHR44858">
    <property type="entry name" value="TETRATRICOPEPTIDE REPEAT PROTEIN 6"/>
    <property type="match status" value="1"/>
</dbReference>
<sequence length="741" mass="86896">MSENREEANEYKHCYNEGKKHYDNNEYDKANECFSKVIELKADYALAYWYRGLIYNKKQEYDKAIIDYDKAIELKQDDALLYNNRGVVYSNQKEDDKAIEDYNKAIELNPDYASAYNNRGIVYSNQKEDDKAIEDYNKAIELNPDYASAYNNRGGVYNNQKQYDKAIEDYNKAIELNPDDALAYISRGLVYNNKQQYDKAIEDYNKAIELKPDYALTYNNRGVSYNNKQQYDKAIEDYNKAIQQKPDYALPYLNKGYILKKIGTDYEQAKLCFEKAHDLYSIENEKYRLEKIEDNIKELDEYIEAKKQKESKFTKILKETEEIFTNSENKKRSFLNFIIPSERNEAKNCLEVLRRWNSYTPIVADNFHISKGGGYFLRINGKGIVIDPGFNFIENFKGLNHFFDEIDIVLISHAHNDHTADIESILTLIHKYNENIKSSDNSEDRYTIEYDLAQRHGDKWGDFDEAEKSKLINEEFKRSPRRKIIDIYITTSTFKKYVGMFELMKSTNYKLHIIEAGYEKEFKDDSFTIKTIRSKHFDIISDDSSVGFLIEFDNNSILYTGDTGVDEKLVEEYKQIAKGTEHRNLILLAHLGGFKDYENKYQEIEGYKSFYSNHLGRLGLVEINNILNPKICLISEFGEEFKDRRIQFSEIMDKLYEDKIIFLPADIGLKLNFDKDSCKVHGISKVDMDTLVMEKDDIKLEDIGISLLRKDYSLHYYNKADSIKEGNLIQALIDEYEDSNK</sequence>
<name>A0A9J6P3C4_9CLOT</name>
<comment type="caution">
    <text evidence="5">The sequence shown here is derived from an EMBL/GenBank/DDBJ whole genome shotgun (WGS) entry which is preliminary data.</text>
</comment>
<feature type="repeat" description="TPR" evidence="3">
    <location>
        <begin position="45"/>
        <end position="78"/>
    </location>
</feature>
<feature type="repeat" description="TPR" evidence="3">
    <location>
        <begin position="79"/>
        <end position="112"/>
    </location>
</feature>
<dbReference type="Pfam" id="PF13432">
    <property type="entry name" value="TPR_16"/>
    <property type="match status" value="1"/>
</dbReference>
<dbReference type="GO" id="GO:0046813">
    <property type="term" value="P:receptor-mediated virion attachment to host cell"/>
    <property type="evidence" value="ECO:0007669"/>
    <property type="project" value="TreeGrafter"/>
</dbReference>
<dbReference type="InterPro" id="IPR050498">
    <property type="entry name" value="Ycf3"/>
</dbReference>
<dbReference type="PROSITE" id="PS50293">
    <property type="entry name" value="TPR_REGION"/>
    <property type="match status" value="6"/>
</dbReference>
<keyword evidence="6" id="KW-1185">Reference proteome</keyword>
<feature type="repeat" description="TPR" evidence="3">
    <location>
        <begin position="147"/>
        <end position="180"/>
    </location>
</feature>
<dbReference type="InterPro" id="IPR019734">
    <property type="entry name" value="TPR_rpt"/>
</dbReference>
<dbReference type="PROSITE" id="PS50005">
    <property type="entry name" value="TPR"/>
    <property type="match status" value="6"/>
</dbReference>
<dbReference type="Gene3D" id="1.25.40.10">
    <property type="entry name" value="Tetratricopeptide repeat domain"/>
    <property type="match status" value="4"/>
</dbReference>
<dbReference type="SMART" id="SM00028">
    <property type="entry name" value="TPR"/>
    <property type="match status" value="8"/>
</dbReference>
<keyword evidence="1" id="KW-0677">Repeat</keyword>
<dbReference type="Proteomes" id="UP001056429">
    <property type="component" value="Unassembled WGS sequence"/>
</dbReference>
<proteinExistence type="predicted"/>
<protein>
    <submittedName>
        <fullName evidence="5">Tetratricopeptide repeat protein</fullName>
    </submittedName>
</protein>
<dbReference type="PANTHER" id="PTHR44858:SF1">
    <property type="entry name" value="UDP-N-ACETYLGLUCOSAMINE--PEPTIDE N-ACETYLGLUCOSAMINYLTRANSFERASE SPINDLY-RELATED"/>
    <property type="match status" value="1"/>
</dbReference>
<dbReference type="SUPFAM" id="SSF48452">
    <property type="entry name" value="TPR-like"/>
    <property type="match status" value="2"/>
</dbReference>
<evidence type="ECO:0000313" key="6">
    <source>
        <dbReference type="Proteomes" id="UP001056429"/>
    </source>
</evidence>
<evidence type="ECO:0000256" key="4">
    <source>
        <dbReference type="SAM" id="Coils"/>
    </source>
</evidence>
<dbReference type="AlphaFoldDB" id="A0A9J6P3C4"/>
<evidence type="ECO:0000256" key="1">
    <source>
        <dbReference type="ARBA" id="ARBA00022737"/>
    </source>
</evidence>
<evidence type="ECO:0000256" key="2">
    <source>
        <dbReference type="ARBA" id="ARBA00022803"/>
    </source>
</evidence>
<feature type="repeat" description="TPR" evidence="3">
    <location>
        <begin position="215"/>
        <end position="248"/>
    </location>
</feature>
<keyword evidence="2 3" id="KW-0802">TPR repeat</keyword>
<feature type="repeat" description="TPR" evidence="3">
    <location>
        <begin position="113"/>
        <end position="146"/>
    </location>
</feature>
<keyword evidence="4" id="KW-0175">Coiled coil</keyword>
<accession>A0A9J6P3C4</accession>
<gene>
    <name evidence="5" type="ORF">KDK92_15605</name>
</gene>
<dbReference type="Gene3D" id="3.60.15.10">
    <property type="entry name" value="Ribonuclease Z/Hydroxyacylglutathione hydrolase-like"/>
    <property type="match status" value="1"/>
</dbReference>
<evidence type="ECO:0000256" key="3">
    <source>
        <dbReference type="PROSITE-ProRule" id="PRU00339"/>
    </source>
</evidence>
<feature type="repeat" description="TPR" evidence="3">
    <location>
        <begin position="181"/>
        <end position="214"/>
    </location>
</feature>
<dbReference type="Pfam" id="PF00515">
    <property type="entry name" value="TPR_1"/>
    <property type="match status" value="3"/>
</dbReference>
<dbReference type="Pfam" id="PF13483">
    <property type="entry name" value="Lactamase_B_3"/>
    <property type="match status" value="1"/>
</dbReference>
<dbReference type="EMBL" id="JAGSOJ010000003">
    <property type="protein sequence ID" value="MCM1991159.1"/>
    <property type="molecule type" value="Genomic_DNA"/>
</dbReference>
<reference evidence="5" key="1">
    <citation type="journal article" date="2021" name="mSystems">
        <title>Bacteria and Archaea Synergistically Convert Glycine Betaine to Biogenic Methane in the Formosa Cold Seep of the South China Sea.</title>
        <authorList>
            <person name="Li L."/>
            <person name="Zhang W."/>
            <person name="Zhang S."/>
            <person name="Song L."/>
            <person name="Sun Q."/>
            <person name="Zhang H."/>
            <person name="Xiang H."/>
            <person name="Dong X."/>
        </authorList>
    </citation>
    <scope>NUCLEOTIDE SEQUENCE</scope>
    <source>
        <strain evidence="5">ZWT</strain>
    </source>
</reference>
<organism evidence="5 6">
    <name type="scientific">Oceanirhabdus seepicola</name>
    <dbReference type="NCBI Taxonomy" id="2828781"/>
    <lineage>
        <taxon>Bacteria</taxon>
        <taxon>Bacillati</taxon>
        <taxon>Bacillota</taxon>
        <taxon>Clostridia</taxon>
        <taxon>Eubacteriales</taxon>
        <taxon>Clostridiaceae</taxon>
        <taxon>Oceanirhabdus</taxon>
    </lineage>
</organism>
<evidence type="ECO:0000313" key="5">
    <source>
        <dbReference type="EMBL" id="MCM1991159.1"/>
    </source>
</evidence>
<dbReference type="GO" id="GO:0009279">
    <property type="term" value="C:cell outer membrane"/>
    <property type="evidence" value="ECO:0007669"/>
    <property type="project" value="TreeGrafter"/>
</dbReference>
<dbReference type="Pfam" id="PF13414">
    <property type="entry name" value="TPR_11"/>
    <property type="match status" value="1"/>
</dbReference>